<comment type="function">
    <text evidence="5 6">This protein is located at the 30S-50S ribosomal subunit interface and may play a role in the structure and function of the aminoacyl-tRNA binding site.</text>
</comment>
<evidence type="ECO:0000256" key="1">
    <source>
        <dbReference type="ARBA" id="ARBA00005781"/>
    </source>
</evidence>
<dbReference type="GO" id="GO:0022625">
    <property type="term" value="C:cytosolic large ribosomal subunit"/>
    <property type="evidence" value="ECO:0007669"/>
    <property type="project" value="TreeGrafter"/>
</dbReference>
<dbReference type="Proteomes" id="UP000241762">
    <property type="component" value="Chromosome"/>
</dbReference>
<dbReference type="GO" id="GO:0003735">
    <property type="term" value="F:structural constituent of ribosome"/>
    <property type="evidence" value="ECO:0007669"/>
    <property type="project" value="InterPro"/>
</dbReference>
<dbReference type="PANTHER" id="PTHR15680">
    <property type="entry name" value="RIBOSOMAL PROTEIN L19"/>
    <property type="match status" value="1"/>
</dbReference>
<dbReference type="EMBL" id="CP027845">
    <property type="protein sequence ID" value="AVP87031.1"/>
    <property type="molecule type" value="Genomic_DNA"/>
</dbReference>
<reference evidence="7 8" key="1">
    <citation type="submission" date="2018-03" db="EMBL/GenBank/DDBJ databases">
        <title>A gene transfer event suggests a long-term partnership between eustigmatophyte algae and a novel lineage of endosymbiotic bacteria.</title>
        <authorList>
            <person name="Yurchenko T."/>
            <person name="Sevcikova T."/>
            <person name="Pribyl P."/>
            <person name="El Karkouri K."/>
            <person name="Klimes V."/>
            <person name="Amaral R."/>
            <person name="Zbrankova V."/>
            <person name="Kim E."/>
            <person name="Raoult D."/>
            <person name="Santos L.M.A."/>
            <person name="Elias M."/>
        </authorList>
    </citation>
    <scope>NUCLEOTIDE SEQUENCE [LARGE SCALE GENOMIC DNA]</scope>
    <source>
        <strain evidence="7">CCALA 838</strain>
    </source>
</reference>
<dbReference type="AlphaFoldDB" id="A0A2P1P6Y9"/>
<accession>A0A2P1P6Y9</accession>
<dbReference type="GO" id="GO:0006412">
    <property type="term" value="P:translation"/>
    <property type="evidence" value="ECO:0007669"/>
    <property type="project" value="UniProtKB-UniRule"/>
</dbReference>
<evidence type="ECO:0000256" key="4">
    <source>
        <dbReference type="ARBA" id="ARBA00035171"/>
    </source>
</evidence>
<comment type="similarity">
    <text evidence="1 5 6">Belongs to the bacterial ribosomal protein bL19 family.</text>
</comment>
<dbReference type="PROSITE" id="PS01015">
    <property type="entry name" value="RIBOSOMAL_L19"/>
    <property type="match status" value="1"/>
</dbReference>
<dbReference type="KEGG" id="ptc:phytr_680"/>
<dbReference type="PRINTS" id="PR00061">
    <property type="entry name" value="RIBOSOMALL19"/>
</dbReference>
<dbReference type="HAMAP" id="MF_00402">
    <property type="entry name" value="Ribosomal_bL19"/>
    <property type="match status" value="1"/>
</dbReference>
<dbReference type="Gene3D" id="2.30.30.790">
    <property type="match status" value="1"/>
</dbReference>
<proteinExistence type="inferred from homology"/>
<dbReference type="InterPro" id="IPR038657">
    <property type="entry name" value="Ribosomal_bL19_sf"/>
</dbReference>
<evidence type="ECO:0000256" key="3">
    <source>
        <dbReference type="ARBA" id="ARBA00023274"/>
    </source>
</evidence>
<dbReference type="InterPro" id="IPR008991">
    <property type="entry name" value="Translation_prot_SH3-like_sf"/>
</dbReference>
<evidence type="ECO:0000256" key="6">
    <source>
        <dbReference type="RuleBase" id="RU000559"/>
    </source>
</evidence>
<evidence type="ECO:0000313" key="8">
    <source>
        <dbReference type="Proteomes" id="UP000241762"/>
    </source>
</evidence>
<keyword evidence="3 5" id="KW-0687">Ribonucleoprotein</keyword>
<name>A0A2P1P6Y9_9RICK</name>
<dbReference type="Pfam" id="PF01245">
    <property type="entry name" value="Ribosomal_L19"/>
    <property type="match status" value="1"/>
</dbReference>
<dbReference type="SUPFAM" id="SSF50104">
    <property type="entry name" value="Translation proteins SH3-like domain"/>
    <property type="match status" value="1"/>
</dbReference>
<evidence type="ECO:0000256" key="2">
    <source>
        <dbReference type="ARBA" id="ARBA00022980"/>
    </source>
</evidence>
<sequence length="120" mass="13608">MHPTVVQLQEREIQKLSENKKVPEFKAGDTLKVSIKIQEGTTERIQAFQGIVISKRNRGLTSCFKLFKISHGEGVERTFMQYAPNVVGIEVISQGIVRRAKLYYLKSLKGKAARIKTKAF</sequence>
<keyword evidence="2 5" id="KW-0689">Ribosomal protein</keyword>
<evidence type="ECO:0000256" key="5">
    <source>
        <dbReference type="HAMAP-Rule" id="MF_00402"/>
    </source>
</evidence>
<dbReference type="RefSeq" id="WP_106873910.1">
    <property type="nucleotide sequence ID" value="NZ_CP027845.1"/>
</dbReference>
<protein>
    <recommendedName>
        <fullName evidence="4 5">Large ribosomal subunit protein bL19</fullName>
    </recommendedName>
</protein>
<keyword evidence="8" id="KW-1185">Reference proteome</keyword>
<organism evidence="7 8">
    <name type="scientific">Candidatus Phycorickettsia trachydisci</name>
    <dbReference type="NCBI Taxonomy" id="2115978"/>
    <lineage>
        <taxon>Bacteria</taxon>
        <taxon>Pseudomonadati</taxon>
        <taxon>Pseudomonadota</taxon>
        <taxon>Alphaproteobacteria</taxon>
        <taxon>Rickettsiales</taxon>
        <taxon>Rickettsiaceae</taxon>
        <taxon>Candidatus Phycorickettsia</taxon>
    </lineage>
</organism>
<dbReference type="PANTHER" id="PTHR15680:SF9">
    <property type="entry name" value="LARGE RIBOSOMAL SUBUNIT PROTEIN BL19M"/>
    <property type="match status" value="1"/>
</dbReference>
<dbReference type="NCBIfam" id="TIGR01024">
    <property type="entry name" value="rplS_bact"/>
    <property type="match status" value="1"/>
</dbReference>
<evidence type="ECO:0000313" key="7">
    <source>
        <dbReference type="EMBL" id="AVP87031.1"/>
    </source>
</evidence>
<dbReference type="InterPro" id="IPR001857">
    <property type="entry name" value="Ribosomal_bL19"/>
</dbReference>
<dbReference type="InterPro" id="IPR018257">
    <property type="entry name" value="Ribosomal_bL19_CS"/>
</dbReference>
<dbReference type="PIRSF" id="PIRSF002191">
    <property type="entry name" value="Ribosomal_L19"/>
    <property type="match status" value="1"/>
</dbReference>
<dbReference type="OrthoDB" id="9803541at2"/>
<gene>
    <name evidence="5" type="primary">rplS</name>
    <name evidence="7" type="ORF">phytr_680</name>
</gene>